<dbReference type="AlphaFoldDB" id="A0A061D9D2"/>
<accession>A0A061D9D2</accession>
<gene>
    <name evidence="2" type="ORF">BBBOND_0305050</name>
</gene>
<dbReference type="VEuPathDB" id="PiroplasmaDB:BBBOND_0305050"/>
<dbReference type="EMBL" id="LK391709">
    <property type="protein sequence ID" value="CDR96602.1"/>
    <property type="molecule type" value="Genomic_DNA"/>
</dbReference>
<dbReference type="Proteomes" id="UP000033188">
    <property type="component" value="Chromosome 3"/>
</dbReference>
<sequence>MLTWLAGLRNPKHHKTLEKCIKKAFSGLHNESSDLALSVNGSHVLPQHVFDILQLTAMFAGSVLTAIAPNWRASVASRTVKPNSSTQSDELDCSALLCQLLDYVYACHHQLQFLKAQCKRDKLSGGWKNDEYGSDITSSKSPLQAFLTDGWDSTFKTHPFDPCNLCLRSRVRMGFRDRDLPSSQQTGDTLSSILTPSCGGEQHDSLVDTK</sequence>
<dbReference type="RefSeq" id="XP_012768788.1">
    <property type="nucleotide sequence ID" value="XM_012913334.1"/>
</dbReference>
<evidence type="ECO:0000313" key="2">
    <source>
        <dbReference type="EMBL" id="CDR96602.1"/>
    </source>
</evidence>
<feature type="compositionally biased region" description="Basic and acidic residues" evidence="1">
    <location>
        <begin position="201"/>
        <end position="210"/>
    </location>
</feature>
<name>A0A061D9D2_BABBI</name>
<reference evidence="3" key="1">
    <citation type="journal article" date="2014" name="Nucleic Acids Res.">
        <title>The evolutionary dynamics of variant antigen genes in Babesia reveal a history of genomic innovation underlying host-parasite interaction.</title>
        <authorList>
            <person name="Jackson A.P."/>
            <person name="Otto T.D."/>
            <person name="Darby A."/>
            <person name="Ramaprasad A."/>
            <person name="Xia D."/>
            <person name="Echaide I.E."/>
            <person name="Farber M."/>
            <person name="Gahlot S."/>
            <person name="Gamble J."/>
            <person name="Gupta D."/>
            <person name="Gupta Y."/>
            <person name="Jackson L."/>
            <person name="Malandrin L."/>
            <person name="Malas T.B."/>
            <person name="Moussa E."/>
            <person name="Nair M."/>
            <person name="Reid A.J."/>
            <person name="Sanders M."/>
            <person name="Sharma J."/>
            <person name="Tracey A."/>
            <person name="Quail M.A."/>
            <person name="Weir W."/>
            <person name="Wastling J.M."/>
            <person name="Hall N."/>
            <person name="Willadsen P."/>
            <person name="Lingelbach K."/>
            <person name="Shiels B."/>
            <person name="Tait A."/>
            <person name="Berriman M."/>
            <person name="Allred D.R."/>
            <person name="Pain A."/>
        </authorList>
    </citation>
    <scope>NUCLEOTIDE SEQUENCE [LARGE SCALE GENOMIC DNA]</scope>
    <source>
        <strain evidence="3">Bond</strain>
    </source>
</reference>
<evidence type="ECO:0000313" key="3">
    <source>
        <dbReference type="Proteomes" id="UP000033188"/>
    </source>
</evidence>
<dbReference type="STRING" id="5866.A0A061D9D2"/>
<dbReference type="KEGG" id="bbig:BBBOND_0305050"/>
<keyword evidence="3" id="KW-1185">Reference proteome</keyword>
<evidence type="ECO:0000256" key="1">
    <source>
        <dbReference type="SAM" id="MobiDB-lite"/>
    </source>
</evidence>
<feature type="region of interest" description="Disordered" evidence="1">
    <location>
        <begin position="178"/>
        <end position="210"/>
    </location>
</feature>
<protein>
    <submittedName>
        <fullName evidence="2">Uncharacterized protein</fullName>
    </submittedName>
</protein>
<proteinExistence type="predicted"/>
<feature type="compositionally biased region" description="Polar residues" evidence="1">
    <location>
        <begin position="181"/>
        <end position="195"/>
    </location>
</feature>
<organism evidence="2 3">
    <name type="scientific">Babesia bigemina</name>
    <dbReference type="NCBI Taxonomy" id="5866"/>
    <lineage>
        <taxon>Eukaryota</taxon>
        <taxon>Sar</taxon>
        <taxon>Alveolata</taxon>
        <taxon>Apicomplexa</taxon>
        <taxon>Aconoidasida</taxon>
        <taxon>Piroplasmida</taxon>
        <taxon>Babesiidae</taxon>
        <taxon>Babesia</taxon>
    </lineage>
</organism>
<dbReference type="GeneID" id="24565143"/>